<dbReference type="Gene3D" id="3.40.50.2000">
    <property type="entry name" value="Glycogen Phosphorylase B"/>
    <property type="match status" value="2"/>
</dbReference>
<dbReference type="InterPro" id="IPR002201">
    <property type="entry name" value="Glyco_trans_9"/>
</dbReference>
<sequence>MDKKIFKKWHKALKHAIQTRLIQIGKALLDRAPKTGHPHTPQNLQSVLFLRPDGKIGDYIVSSFAFRELKKSNPAIKIGVICTEKNQDLFQNNPYIDHFYLVKSKSIVSYYITGKKLARQYQIVVDPTVFTRNRDLVLLRALAAQYNIGYLKQDYRIFNLNIHEPLLHTSETYKRILQLCGLNNIDTRYDIPEPTDQTAVTAFLNRHQLTNYLAVNFFGAANSRRFNQTRIEEFLHYFQQYLPEKKIVLLTYPEVTARLQPLSEKYENVFIYTGTRSILDSAVLIKHADWVISPDTAIIHIASGFNKKIIGFYPDNAENTAYWYPNSTNETHMLFFKEHIDEISPQQLPPIR</sequence>
<reference evidence="3 4" key="1">
    <citation type="submission" date="2018-12" db="EMBL/GenBank/DDBJ databases">
        <authorList>
            <consortium name="Pathogen Informatics"/>
        </authorList>
    </citation>
    <scope>NUCLEOTIDE SEQUENCE [LARGE SCALE GENOMIC DNA]</scope>
    <source>
        <strain evidence="3 4">NCTC10296</strain>
    </source>
</reference>
<name>A0A1X3CXC0_9NEIS</name>
<accession>A0A1X3CXC0</accession>
<dbReference type="CDD" id="cd03789">
    <property type="entry name" value="GT9_LPS_heptosyltransferase"/>
    <property type="match status" value="1"/>
</dbReference>
<dbReference type="KEGG" id="nci:NCTC10296_01036"/>
<evidence type="ECO:0000256" key="1">
    <source>
        <dbReference type="ARBA" id="ARBA00022676"/>
    </source>
</evidence>
<dbReference type="AlphaFoldDB" id="A0A1X3CXC0"/>
<dbReference type="GO" id="GO:0005829">
    <property type="term" value="C:cytosol"/>
    <property type="evidence" value="ECO:0007669"/>
    <property type="project" value="TreeGrafter"/>
</dbReference>
<proteinExistence type="predicted"/>
<dbReference type="STRING" id="493.BWD07_06275"/>
<evidence type="ECO:0000256" key="2">
    <source>
        <dbReference type="ARBA" id="ARBA00022679"/>
    </source>
</evidence>
<evidence type="ECO:0000313" key="3">
    <source>
        <dbReference type="EMBL" id="VEF00795.1"/>
    </source>
</evidence>
<organism evidence="3 4">
    <name type="scientific">Neisseria canis</name>
    <dbReference type="NCBI Taxonomy" id="493"/>
    <lineage>
        <taxon>Bacteria</taxon>
        <taxon>Pseudomonadati</taxon>
        <taxon>Pseudomonadota</taxon>
        <taxon>Betaproteobacteria</taxon>
        <taxon>Neisseriales</taxon>
        <taxon>Neisseriaceae</taxon>
        <taxon>Neisseria</taxon>
    </lineage>
</organism>
<keyword evidence="2 3" id="KW-0808">Transferase</keyword>
<dbReference type="PANTHER" id="PTHR30160:SF15">
    <property type="entry name" value="GLYCOSYLTRANSFERASE HI_0523-RELATED"/>
    <property type="match status" value="1"/>
</dbReference>
<dbReference type="OrthoDB" id="9797795at2"/>
<dbReference type="GO" id="GO:0009244">
    <property type="term" value="P:lipopolysaccharide core region biosynthetic process"/>
    <property type="evidence" value="ECO:0007669"/>
    <property type="project" value="TreeGrafter"/>
</dbReference>
<dbReference type="EMBL" id="LR134313">
    <property type="protein sequence ID" value="VEF00795.1"/>
    <property type="molecule type" value="Genomic_DNA"/>
</dbReference>
<keyword evidence="1" id="KW-0328">Glycosyltransferase</keyword>
<dbReference type="InterPro" id="IPR051199">
    <property type="entry name" value="LPS_LOS_Heptosyltrfase"/>
</dbReference>
<keyword evidence="4" id="KW-1185">Reference proteome</keyword>
<protein>
    <submittedName>
        <fullName evidence="3">Putative lipopolysaccharide heptosyltransferase III</fullName>
    </submittedName>
</protein>
<dbReference type="GO" id="GO:0008713">
    <property type="term" value="F:ADP-heptose-lipopolysaccharide heptosyltransferase activity"/>
    <property type="evidence" value="ECO:0007669"/>
    <property type="project" value="TreeGrafter"/>
</dbReference>
<gene>
    <name evidence="3" type="ORF">NCTC10296_01036</name>
</gene>
<dbReference type="SUPFAM" id="SSF53756">
    <property type="entry name" value="UDP-Glycosyltransferase/glycogen phosphorylase"/>
    <property type="match status" value="1"/>
</dbReference>
<dbReference type="Pfam" id="PF01075">
    <property type="entry name" value="Glyco_transf_9"/>
    <property type="match status" value="1"/>
</dbReference>
<evidence type="ECO:0000313" key="4">
    <source>
        <dbReference type="Proteomes" id="UP000279284"/>
    </source>
</evidence>
<dbReference type="Proteomes" id="UP000279284">
    <property type="component" value="Chromosome"/>
</dbReference>
<dbReference type="PANTHER" id="PTHR30160">
    <property type="entry name" value="TETRAACYLDISACCHARIDE 4'-KINASE-RELATED"/>
    <property type="match status" value="1"/>
</dbReference>